<feature type="transmembrane region" description="Helical" evidence="7">
    <location>
        <begin position="169"/>
        <end position="187"/>
    </location>
</feature>
<reference evidence="9" key="1">
    <citation type="submission" date="2011-05" db="EMBL/GenBank/DDBJ databases">
        <authorList>
            <person name="Richards S.R."/>
            <person name="Qu J."/>
            <person name="Jiang H."/>
            <person name="Jhangiani S.N."/>
            <person name="Agravi P."/>
            <person name="Goodspeed R."/>
            <person name="Gross S."/>
            <person name="Mandapat C."/>
            <person name="Jackson L."/>
            <person name="Mathew T."/>
            <person name="Pu L."/>
            <person name="Thornton R."/>
            <person name="Saada N."/>
            <person name="Wilczek-Boney K.B."/>
            <person name="Lee S."/>
            <person name="Kovar C."/>
            <person name="Wu Y."/>
            <person name="Scherer S.E."/>
            <person name="Worley K.C."/>
            <person name="Muzny D.M."/>
            <person name="Gibbs R."/>
        </authorList>
    </citation>
    <scope>NUCLEOTIDE SEQUENCE</scope>
    <source>
        <strain evidence="9">Brora</strain>
    </source>
</reference>
<dbReference type="Proteomes" id="UP000014500">
    <property type="component" value="Unassembled WGS sequence"/>
</dbReference>
<sequence length="445" mass="51592">MALETEFRSCLLIIPSIDTNDPIRKTKDGWSIFNQFKKFILLATRFFYVNMPRSSKASKVSKTFSTVFVRPVEKLAELEDLEVDNIISFRKEYTYLNFVFDSVGFALFYVDYVSDIILIVTYFNKMFYVYAGLTTTFVVVPSVLISIFSMIWYRSADAIEVSPVSSKMWTLRIIFHLLLMAPAWRAIESMHFGWKNLVCSNSQYEVYRIKFVGTRSLLKAFESFLEAAPQLVLQIYILITGNHMNKRITTAIRSEVFSVKNLEELDEFSKMTRVTKSNVMGDSSMRLETTYVKMKEIDEKRGSQDEKEEISLLDDGKDEKIPKISKNEELKSLDDDDDDDLLSTLSEKSLKFTHWDYVLGVVAICFFYFDLGADIVLMKSYFNDGLFIYFGLTMMFVVVPSVLISIFSTIWYCSDDAIEPISTVPPIMWKLRIIFHLLLMAPAWR</sequence>
<name>T1IQS8_STRMM</name>
<keyword evidence="4 7" id="KW-0812">Transmembrane</keyword>
<evidence type="ECO:0000256" key="7">
    <source>
        <dbReference type="RuleBase" id="RU910716"/>
    </source>
</evidence>
<proteinExistence type="inferred from homology"/>
<evidence type="ECO:0000256" key="3">
    <source>
        <dbReference type="ARBA" id="ARBA00022475"/>
    </source>
</evidence>
<evidence type="ECO:0000313" key="9">
    <source>
        <dbReference type="Proteomes" id="UP000014500"/>
    </source>
</evidence>
<dbReference type="PANTHER" id="PTHR16024:SF6">
    <property type="entry name" value="XK-RELATED PROTEIN"/>
    <property type="match status" value="1"/>
</dbReference>
<dbReference type="InterPro" id="IPR050895">
    <property type="entry name" value="XK-related_scramblase"/>
</dbReference>
<dbReference type="PANTHER" id="PTHR16024">
    <property type="entry name" value="XK-RELATED PROTEIN"/>
    <property type="match status" value="1"/>
</dbReference>
<keyword evidence="3" id="KW-1003">Cell membrane</keyword>
<evidence type="ECO:0000313" key="8">
    <source>
        <dbReference type="EnsemblMetazoa" id="SMAR003402-PA"/>
    </source>
</evidence>
<accession>T1IQS8</accession>
<evidence type="ECO:0000256" key="4">
    <source>
        <dbReference type="ARBA" id="ARBA00022692"/>
    </source>
</evidence>
<protein>
    <recommendedName>
        <fullName evidence="7">XK-related protein</fullName>
    </recommendedName>
</protein>
<evidence type="ECO:0000256" key="2">
    <source>
        <dbReference type="ARBA" id="ARBA00008789"/>
    </source>
</evidence>
<dbReference type="EMBL" id="JH431313">
    <property type="status" value="NOT_ANNOTATED_CDS"/>
    <property type="molecule type" value="Genomic_DNA"/>
</dbReference>
<feature type="transmembrane region" description="Helical" evidence="7">
    <location>
        <begin position="357"/>
        <end position="377"/>
    </location>
</feature>
<dbReference type="GO" id="GO:0005886">
    <property type="term" value="C:plasma membrane"/>
    <property type="evidence" value="ECO:0007669"/>
    <property type="project" value="UniProtKB-SubCell"/>
</dbReference>
<dbReference type="eggNOG" id="KOG4790">
    <property type="taxonomic scope" value="Eukaryota"/>
</dbReference>
<feature type="transmembrane region" description="Helical" evidence="7">
    <location>
        <begin position="98"/>
        <end position="121"/>
    </location>
</feature>
<dbReference type="AlphaFoldDB" id="T1IQS8"/>
<feature type="transmembrane region" description="Helical" evidence="7">
    <location>
        <begin position="127"/>
        <end position="148"/>
    </location>
</feature>
<dbReference type="InterPro" id="IPR018629">
    <property type="entry name" value="XK-rel"/>
</dbReference>
<dbReference type="HOGENOM" id="CLU_615853_0_0_1"/>
<keyword evidence="9" id="KW-1185">Reference proteome</keyword>
<evidence type="ECO:0000256" key="5">
    <source>
        <dbReference type="ARBA" id="ARBA00022989"/>
    </source>
</evidence>
<comment type="similarity">
    <text evidence="2 7">Belongs to the XK family.</text>
</comment>
<evidence type="ECO:0000256" key="6">
    <source>
        <dbReference type="ARBA" id="ARBA00023136"/>
    </source>
</evidence>
<reference evidence="8" key="2">
    <citation type="submission" date="2015-02" db="UniProtKB">
        <authorList>
            <consortium name="EnsemblMetazoa"/>
        </authorList>
    </citation>
    <scope>IDENTIFICATION</scope>
</reference>
<feature type="transmembrane region" description="Helical" evidence="7">
    <location>
        <begin position="386"/>
        <end position="407"/>
    </location>
</feature>
<dbReference type="EnsemblMetazoa" id="SMAR003402-RA">
    <property type="protein sequence ID" value="SMAR003402-PA"/>
    <property type="gene ID" value="SMAR003402"/>
</dbReference>
<organism evidence="8 9">
    <name type="scientific">Strigamia maritima</name>
    <name type="common">European centipede</name>
    <name type="synonym">Geophilus maritimus</name>
    <dbReference type="NCBI Taxonomy" id="126957"/>
    <lineage>
        <taxon>Eukaryota</taxon>
        <taxon>Metazoa</taxon>
        <taxon>Ecdysozoa</taxon>
        <taxon>Arthropoda</taxon>
        <taxon>Myriapoda</taxon>
        <taxon>Chilopoda</taxon>
        <taxon>Pleurostigmophora</taxon>
        <taxon>Geophilomorpha</taxon>
        <taxon>Linotaeniidae</taxon>
        <taxon>Strigamia</taxon>
    </lineage>
</organism>
<dbReference type="Pfam" id="PF09815">
    <property type="entry name" value="XK-related"/>
    <property type="match status" value="2"/>
</dbReference>
<evidence type="ECO:0000256" key="1">
    <source>
        <dbReference type="ARBA" id="ARBA00004651"/>
    </source>
</evidence>
<keyword evidence="6 7" id="KW-0472">Membrane</keyword>
<comment type="subcellular location">
    <subcellularLocation>
        <location evidence="1">Cell membrane</location>
        <topology evidence="1">Multi-pass membrane protein</topology>
    </subcellularLocation>
    <subcellularLocation>
        <location evidence="7">Membrane</location>
        <topology evidence="7">Multi-pass membrane protein</topology>
    </subcellularLocation>
</comment>
<keyword evidence="5 7" id="KW-1133">Transmembrane helix</keyword>